<feature type="transmembrane region" description="Helical" evidence="7">
    <location>
        <begin position="270"/>
        <end position="296"/>
    </location>
</feature>
<keyword evidence="4 7" id="KW-0812">Transmembrane</keyword>
<comment type="subcellular location">
    <subcellularLocation>
        <location evidence="1">Cell membrane</location>
        <topology evidence="1">Multi-pass membrane protein</topology>
    </subcellularLocation>
</comment>
<evidence type="ECO:0000256" key="1">
    <source>
        <dbReference type="ARBA" id="ARBA00004651"/>
    </source>
</evidence>
<keyword evidence="11" id="KW-1185">Reference proteome</keyword>
<dbReference type="Pfam" id="PF02687">
    <property type="entry name" value="FtsX"/>
    <property type="match status" value="1"/>
</dbReference>
<gene>
    <name evidence="10" type="ORF">MRX98_09210</name>
</gene>
<evidence type="ECO:0000256" key="5">
    <source>
        <dbReference type="ARBA" id="ARBA00022989"/>
    </source>
</evidence>
<dbReference type="InterPro" id="IPR003838">
    <property type="entry name" value="ABC3_permease_C"/>
</dbReference>
<dbReference type="AlphaFoldDB" id="A0AA41R0S5"/>
<name>A0AA41R0S5_9BACT</name>
<dbReference type="InterPro" id="IPR025857">
    <property type="entry name" value="MacB_PCD"/>
</dbReference>
<evidence type="ECO:0000256" key="4">
    <source>
        <dbReference type="ARBA" id="ARBA00022692"/>
    </source>
</evidence>
<evidence type="ECO:0000259" key="9">
    <source>
        <dbReference type="Pfam" id="PF12704"/>
    </source>
</evidence>
<feature type="transmembrane region" description="Helical" evidence="7">
    <location>
        <begin position="357"/>
        <end position="389"/>
    </location>
</feature>
<accession>A0AA41R0S5</accession>
<comment type="similarity">
    <text evidence="2">Belongs to the ABC-4 integral membrane protein family. LolC/E subfamily.</text>
</comment>
<dbReference type="GO" id="GO:0098797">
    <property type="term" value="C:plasma membrane protein complex"/>
    <property type="evidence" value="ECO:0007669"/>
    <property type="project" value="TreeGrafter"/>
</dbReference>
<comment type="caution">
    <text evidence="10">The sequence shown here is derived from an EMBL/GenBank/DDBJ whole genome shotgun (WGS) entry which is preliminary data.</text>
</comment>
<evidence type="ECO:0000256" key="7">
    <source>
        <dbReference type="SAM" id="Phobius"/>
    </source>
</evidence>
<dbReference type="EMBL" id="JALJRB010000008">
    <property type="protein sequence ID" value="MCJ8500747.1"/>
    <property type="molecule type" value="Genomic_DNA"/>
</dbReference>
<feature type="transmembrane region" description="Helical" evidence="7">
    <location>
        <begin position="20"/>
        <end position="46"/>
    </location>
</feature>
<feature type="domain" description="ABC3 transporter permease C-terminal" evidence="8">
    <location>
        <begin position="274"/>
        <end position="399"/>
    </location>
</feature>
<dbReference type="Pfam" id="PF12704">
    <property type="entry name" value="MacB_PCD"/>
    <property type="match status" value="1"/>
</dbReference>
<dbReference type="GO" id="GO:0044874">
    <property type="term" value="P:lipoprotein localization to outer membrane"/>
    <property type="evidence" value="ECO:0007669"/>
    <property type="project" value="TreeGrafter"/>
</dbReference>
<evidence type="ECO:0000256" key="2">
    <source>
        <dbReference type="ARBA" id="ARBA00005236"/>
    </source>
</evidence>
<proteinExistence type="inferred from homology"/>
<evidence type="ECO:0000313" key="10">
    <source>
        <dbReference type="EMBL" id="MCJ8500747.1"/>
    </source>
</evidence>
<keyword evidence="5 7" id="KW-1133">Transmembrane helix</keyword>
<sequence>MRFELFISRRYFKSRPRRTILSLITILSMAGVTIGVTALIVVIGVMSGFETDLKSRIMGIEPHLVIDRHHQPIADADRIVAQARRTAGVRGAWPVQELQVMLRSEARMAGAMLKGVEPSAAGAGLDLPPLHTLAAASSHRPPSPAPLIMGRDLARAMGLIRGDTLYVISPRGNLAPTGFIPYMKQFQVIDFFHTGMYEYDGGLVFTRLEDAQALSRDRTTINAVEVRVDRVFQSAGIGEQIVAALGEGFRARDWMQLNQNLFAALKLEKAAMFITLTLITLVATFSITSSLVMLVMEKIKDIAILKAIGATNTAIRRIFVAQGLFIGLIGTGSGVVLGTGLCYLQKTRELIRLPGDVYYITALPVNLSAMDVAVVALSAMVICFLATLYPARQAARFNPLEAIRYG</sequence>
<keyword evidence="6 7" id="KW-0472">Membrane</keyword>
<feature type="transmembrane region" description="Helical" evidence="7">
    <location>
        <begin position="317"/>
        <end position="337"/>
    </location>
</feature>
<dbReference type="InterPro" id="IPR051447">
    <property type="entry name" value="Lipoprotein-release_system"/>
</dbReference>
<evidence type="ECO:0000313" key="11">
    <source>
        <dbReference type="Proteomes" id="UP001165427"/>
    </source>
</evidence>
<dbReference type="RefSeq" id="WP_246906079.1">
    <property type="nucleotide sequence ID" value="NZ_JALJRB010000008.1"/>
</dbReference>
<protein>
    <submittedName>
        <fullName evidence="10">ABC transporter permease</fullName>
    </submittedName>
</protein>
<keyword evidence="3" id="KW-1003">Cell membrane</keyword>
<dbReference type="PANTHER" id="PTHR30489">
    <property type="entry name" value="LIPOPROTEIN-RELEASING SYSTEM TRANSMEMBRANE PROTEIN LOLE"/>
    <property type="match status" value="1"/>
</dbReference>
<evidence type="ECO:0000259" key="8">
    <source>
        <dbReference type="Pfam" id="PF02687"/>
    </source>
</evidence>
<evidence type="ECO:0000256" key="3">
    <source>
        <dbReference type="ARBA" id="ARBA00022475"/>
    </source>
</evidence>
<dbReference type="PANTHER" id="PTHR30489:SF0">
    <property type="entry name" value="LIPOPROTEIN-RELEASING SYSTEM TRANSMEMBRANE PROTEIN LOLE"/>
    <property type="match status" value="1"/>
</dbReference>
<reference evidence="10" key="1">
    <citation type="submission" date="2022-04" db="EMBL/GenBank/DDBJ databases">
        <title>Desulfatitalea alkaliphila sp. nov., a novel anaerobic sulfate-reducing bacterium isolated from terrestrial mud volcano, Taman Peninsula, Russia.</title>
        <authorList>
            <person name="Khomyakova M.A."/>
            <person name="Merkel A.Y."/>
            <person name="Slobodkin A.I."/>
        </authorList>
    </citation>
    <scope>NUCLEOTIDE SEQUENCE</scope>
    <source>
        <strain evidence="10">M08but</strain>
    </source>
</reference>
<evidence type="ECO:0000256" key="6">
    <source>
        <dbReference type="ARBA" id="ARBA00023136"/>
    </source>
</evidence>
<dbReference type="Proteomes" id="UP001165427">
    <property type="component" value="Unassembled WGS sequence"/>
</dbReference>
<organism evidence="10 11">
    <name type="scientific">Desulfatitalea alkaliphila</name>
    <dbReference type="NCBI Taxonomy" id="2929485"/>
    <lineage>
        <taxon>Bacteria</taxon>
        <taxon>Pseudomonadati</taxon>
        <taxon>Thermodesulfobacteriota</taxon>
        <taxon>Desulfobacteria</taxon>
        <taxon>Desulfobacterales</taxon>
        <taxon>Desulfosarcinaceae</taxon>
        <taxon>Desulfatitalea</taxon>
    </lineage>
</organism>
<feature type="domain" description="MacB-like periplasmic core" evidence="9">
    <location>
        <begin position="25"/>
        <end position="237"/>
    </location>
</feature>